<dbReference type="CDD" id="cd06223">
    <property type="entry name" value="PRTases_typeI"/>
    <property type="match status" value="1"/>
</dbReference>
<dbReference type="Gene3D" id="3.40.50.2020">
    <property type="match status" value="1"/>
</dbReference>
<accession>A0A814A116</accession>
<comment type="caution">
    <text evidence="3">The sequence shown here is derived from an EMBL/GenBank/DDBJ whole genome shotgun (WGS) entry which is preliminary data.</text>
</comment>
<evidence type="ECO:0000313" key="4">
    <source>
        <dbReference type="Proteomes" id="UP000663852"/>
    </source>
</evidence>
<proteinExistence type="predicted"/>
<dbReference type="AlphaFoldDB" id="A0A814A116"/>
<dbReference type="SUPFAM" id="SSF53271">
    <property type="entry name" value="PRTase-like"/>
    <property type="match status" value="1"/>
</dbReference>
<dbReference type="OrthoDB" id="106623at2759"/>
<gene>
    <name evidence="3" type="ORF">EDS130_LOCUS9993</name>
</gene>
<feature type="region of interest" description="Disordered" evidence="1">
    <location>
        <begin position="226"/>
        <end position="252"/>
    </location>
</feature>
<feature type="domain" description="Phosphoribosyltransferase" evidence="2">
    <location>
        <begin position="30"/>
        <end position="205"/>
    </location>
</feature>
<organism evidence="3 4">
    <name type="scientific">Adineta ricciae</name>
    <name type="common">Rotifer</name>
    <dbReference type="NCBI Taxonomy" id="249248"/>
    <lineage>
        <taxon>Eukaryota</taxon>
        <taxon>Metazoa</taxon>
        <taxon>Spiralia</taxon>
        <taxon>Gnathifera</taxon>
        <taxon>Rotifera</taxon>
        <taxon>Eurotatoria</taxon>
        <taxon>Bdelloidea</taxon>
        <taxon>Adinetida</taxon>
        <taxon>Adinetidae</taxon>
        <taxon>Adineta</taxon>
    </lineage>
</organism>
<evidence type="ECO:0000313" key="3">
    <source>
        <dbReference type="EMBL" id="CAF0905434.1"/>
    </source>
</evidence>
<protein>
    <recommendedName>
        <fullName evidence="2">Phosphoribosyltransferase domain-containing protein</fullName>
    </recommendedName>
</protein>
<name>A0A814A116_ADIRI</name>
<reference evidence="3" key="1">
    <citation type="submission" date="2021-02" db="EMBL/GenBank/DDBJ databases">
        <authorList>
            <person name="Nowell W R."/>
        </authorList>
    </citation>
    <scope>NUCLEOTIDE SEQUENCE</scope>
</reference>
<dbReference type="Proteomes" id="UP000663852">
    <property type="component" value="Unassembled WGS sequence"/>
</dbReference>
<dbReference type="InterPro" id="IPR029057">
    <property type="entry name" value="PRTase-like"/>
</dbReference>
<dbReference type="EMBL" id="CAJNOJ010000034">
    <property type="protein sequence ID" value="CAF0905434.1"/>
    <property type="molecule type" value="Genomic_DNA"/>
</dbReference>
<dbReference type="InterPro" id="IPR000836">
    <property type="entry name" value="PRTase_dom"/>
</dbReference>
<feature type="compositionally biased region" description="Basic and acidic residues" evidence="1">
    <location>
        <begin position="226"/>
        <end position="239"/>
    </location>
</feature>
<evidence type="ECO:0000259" key="2">
    <source>
        <dbReference type="Pfam" id="PF14681"/>
    </source>
</evidence>
<sequence>MSVISNDIENVIVEEDINKQYPSNVHIMKPHNQLRELQTLLRDRTTCRSDFKFYADRLIRLTVEVALNHLSYVPCEIQTPTGQSFQGLRHERGILCVSLMRSGEAMEKGIRECCRSIRIGKILINEGLVIYAKLPPDAHERRILVTYPVITSGSIVLTGLKLLVTEYQCQLSSIIVLCLFCTPDGIRKICEAYPEVTIVVSEINDVAPNHFGQKYFEQVSTKVQKDKSANNGHQNEKQTKGKSLRGGREHSSSYSIANDITHRQCILLTNE</sequence>
<evidence type="ECO:0000256" key="1">
    <source>
        <dbReference type="SAM" id="MobiDB-lite"/>
    </source>
</evidence>
<dbReference type="Pfam" id="PF14681">
    <property type="entry name" value="UPRTase"/>
    <property type="match status" value="1"/>
</dbReference>